<keyword evidence="9" id="KW-1185">Reference proteome</keyword>
<dbReference type="CDD" id="cd00432">
    <property type="entry name" value="Ribosomal_L18_L5e"/>
    <property type="match status" value="1"/>
</dbReference>
<dbReference type="InterPro" id="IPR005484">
    <property type="entry name" value="Ribosomal_uL18_bac/plant/anim"/>
</dbReference>
<comment type="subunit">
    <text evidence="7">Part of the 50S ribosomal subunit; part of the 5S rRNA/L5/L18/L25 subcomplex. Contacts the 5S and 23S rRNAs.</text>
</comment>
<dbReference type="NCBIfam" id="TIGR00060">
    <property type="entry name" value="L18_bact"/>
    <property type="match status" value="1"/>
</dbReference>
<dbReference type="GO" id="GO:0006412">
    <property type="term" value="P:translation"/>
    <property type="evidence" value="ECO:0007669"/>
    <property type="project" value="UniProtKB-UniRule"/>
</dbReference>
<reference evidence="9" key="1">
    <citation type="submission" date="2017-05" db="EMBL/GenBank/DDBJ databases">
        <authorList>
            <person name="Sung H."/>
        </authorList>
    </citation>
    <scope>NUCLEOTIDE SEQUENCE [LARGE SCALE GENOMIC DNA]</scope>
    <source>
        <strain evidence="9">AR23208</strain>
    </source>
</reference>
<evidence type="ECO:0000256" key="6">
    <source>
        <dbReference type="ARBA" id="ARBA00035197"/>
    </source>
</evidence>
<dbReference type="GO" id="GO:0003735">
    <property type="term" value="F:structural constituent of ribosome"/>
    <property type="evidence" value="ECO:0007669"/>
    <property type="project" value="InterPro"/>
</dbReference>
<comment type="similarity">
    <text evidence="1 7">Belongs to the universal ribosomal protein uL18 family.</text>
</comment>
<evidence type="ECO:0000256" key="2">
    <source>
        <dbReference type="ARBA" id="ARBA00022730"/>
    </source>
</evidence>
<dbReference type="EMBL" id="CP021434">
    <property type="protein sequence ID" value="ARU61081.1"/>
    <property type="molecule type" value="Genomic_DNA"/>
</dbReference>
<proteinExistence type="inferred from homology"/>
<name>A0A1Y0IKP0_9BACL</name>
<evidence type="ECO:0000313" key="9">
    <source>
        <dbReference type="Proteomes" id="UP000195437"/>
    </source>
</evidence>
<evidence type="ECO:0000256" key="5">
    <source>
        <dbReference type="ARBA" id="ARBA00023274"/>
    </source>
</evidence>
<gene>
    <name evidence="7" type="primary">rplR</name>
    <name evidence="8" type="ORF">CBW65_08400</name>
</gene>
<protein>
    <recommendedName>
        <fullName evidence="6 7">Large ribosomal subunit protein uL18</fullName>
    </recommendedName>
</protein>
<evidence type="ECO:0000313" key="8">
    <source>
        <dbReference type="EMBL" id="ARU61081.1"/>
    </source>
</evidence>
<comment type="function">
    <text evidence="7">This is one of the proteins that bind and probably mediate the attachment of the 5S RNA into the large ribosomal subunit, where it forms part of the central protuberance.</text>
</comment>
<dbReference type="HAMAP" id="MF_01337_B">
    <property type="entry name" value="Ribosomal_uL18_B"/>
    <property type="match status" value="1"/>
</dbReference>
<dbReference type="OrthoDB" id="9810939at2"/>
<dbReference type="FunFam" id="3.30.420.100:FF:000001">
    <property type="entry name" value="50S ribosomal protein L18"/>
    <property type="match status" value="1"/>
</dbReference>
<dbReference type="SUPFAM" id="SSF53137">
    <property type="entry name" value="Translational machinery components"/>
    <property type="match status" value="1"/>
</dbReference>
<dbReference type="PANTHER" id="PTHR12899">
    <property type="entry name" value="39S RIBOSOMAL PROTEIN L18, MITOCHONDRIAL"/>
    <property type="match status" value="1"/>
</dbReference>
<dbReference type="GO" id="GO:0008097">
    <property type="term" value="F:5S rRNA binding"/>
    <property type="evidence" value="ECO:0007669"/>
    <property type="project" value="TreeGrafter"/>
</dbReference>
<dbReference type="KEGG" id="tum:CBW65_08400"/>
<accession>A0A1Y0IKP0</accession>
<dbReference type="Proteomes" id="UP000195437">
    <property type="component" value="Chromosome"/>
</dbReference>
<keyword evidence="5 7" id="KW-0687">Ribonucleoprotein</keyword>
<dbReference type="InterPro" id="IPR004389">
    <property type="entry name" value="Ribosomal_uL18_bac-type"/>
</dbReference>
<evidence type="ECO:0000256" key="1">
    <source>
        <dbReference type="ARBA" id="ARBA00007116"/>
    </source>
</evidence>
<evidence type="ECO:0000256" key="4">
    <source>
        <dbReference type="ARBA" id="ARBA00022980"/>
    </source>
</evidence>
<keyword evidence="2 7" id="KW-0699">rRNA-binding</keyword>
<keyword evidence="3 7" id="KW-0694">RNA-binding</keyword>
<evidence type="ECO:0000256" key="3">
    <source>
        <dbReference type="ARBA" id="ARBA00022884"/>
    </source>
</evidence>
<keyword evidence="4 7" id="KW-0689">Ribosomal protein</keyword>
<dbReference type="AlphaFoldDB" id="A0A1Y0IKP0"/>
<organism evidence="8 9">
    <name type="scientific">Tumebacillus avium</name>
    <dbReference type="NCBI Taxonomy" id="1903704"/>
    <lineage>
        <taxon>Bacteria</taxon>
        <taxon>Bacillati</taxon>
        <taxon>Bacillota</taxon>
        <taxon>Bacilli</taxon>
        <taxon>Bacillales</taxon>
        <taxon>Alicyclobacillaceae</taxon>
        <taxon>Tumebacillus</taxon>
    </lineage>
</organism>
<dbReference type="GO" id="GO:0022625">
    <property type="term" value="C:cytosolic large ribosomal subunit"/>
    <property type="evidence" value="ECO:0007669"/>
    <property type="project" value="TreeGrafter"/>
</dbReference>
<dbReference type="InterPro" id="IPR057268">
    <property type="entry name" value="Ribosomal_L18"/>
</dbReference>
<dbReference type="PANTHER" id="PTHR12899:SF3">
    <property type="entry name" value="LARGE RIBOSOMAL SUBUNIT PROTEIN UL18M"/>
    <property type="match status" value="1"/>
</dbReference>
<dbReference type="RefSeq" id="WP_087456464.1">
    <property type="nucleotide sequence ID" value="NZ_CP021434.1"/>
</dbReference>
<sequence>MITKGDKNKARKRRHFRVRRKVAGTALRPRLNVFRSTKHIYAQVIDDATGVTLVSASTVDPALKGQVGHGGNVEAAAKVGELVAKRAIEKGITNVVFDRGGYLYHGRIAALAAAAREAGLEF</sequence>
<evidence type="ECO:0000256" key="7">
    <source>
        <dbReference type="HAMAP-Rule" id="MF_01337"/>
    </source>
</evidence>
<dbReference type="Gene3D" id="3.30.420.100">
    <property type="match status" value="1"/>
</dbReference>
<dbReference type="Pfam" id="PF00861">
    <property type="entry name" value="Ribosomal_L18p"/>
    <property type="match status" value="1"/>
</dbReference>